<gene>
    <name evidence="1" type="ORF">FHR36_001628</name>
</gene>
<name>A0ABT1IU57_9ACTN</name>
<accession>A0ABT1IU57</accession>
<sequence length="104" mass="11312">MTGRVLSEVSGVLAADREADFVEAYRRLVAGPLPDGLLRTELLRGSDHHWRVQSLWRDVATLQAVRADPKTAAAPRLFREAGSEPSLEVFEVTVAQIGASGMPD</sequence>
<proteinExistence type="predicted"/>
<evidence type="ECO:0008006" key="3">
    <source>
        <dbReference type="Google" id="ProtNLM"/>
    </source>
</evidence>
<dbReference type="EMBL" id="JAMZDX010000002">
    <property type="protein sequence ID" value="MCP2308504.1"/>
    <property type="molecule type" value="Genomic_DNA"/>
</dbReference>
<evidence type="ECO:0000313" key="1">
    <source>
        <dbReference type="EMBL" id="MCP2308504.1"/>
    </source>
</evidence>
<comment type="caution">
    <text evidence="1">The sequence shown here is derived from an EMBL/GenBank/DDBJ whole genome shotgun (WGS) entry which is preliminary data.</text>
</comment>
<reference evidence="1 2" key="1">
    <citation type="submission" date="2022-06" db="EMBL/GenBank/DDBJ databases">
        <title>Sequencing the genomes of 1000 actinobacteria strains.</title>
        <authorList>
            <person name="Klenk H.-P."/>
        </authorList>
    </citation>
    <scope>NUCLEOTIDE SEQUENCE [LARGE SCALE GENOMIC DNA]</scope>
    <source>
        <strain evidence="1 2">DSM 41656</strain>
    </source>
</reference>
<dbReference type="InterPro" id="IPR011008">
    <property type="entry name" value="Dimeric_a/b-barrel"/>
</dbReference>
<organism evidence="1 2">
    <name type="scientific">Kitasatospora paracochleata</name>
    <dbReference type="NCBI Taxonomy" id="58354"/>
    <lineage>
        <taxon>Bacteria</taxon>
        <taxon>Bacillati</taxon>
        <taxon>Actinomycetota</taxon>
        <taxon>Actinomycetes</taxon>
        <taxon>Kitasatosporales</taxon>
        <taxon>Streptomycetaceae</taxon>
        <taxon>Kitasatospora</taxon>
    </lineage>
</organism>
<keyword evidence="2" id="KW-1185">Reference proteome</keyword>
<protein>
    <recommendedName>
        <fullName evidence="3">Antibiotic biosynthesis monooxygenase</fullName>
    </recommendedName>
</protein>
<evidence type="ECO:0000313" key="2">
    <source>
        <dbReference type="Proteomes" id="UP001206483"/>
    </source>
</evidence>
<dbReference type="SUPFAM" id="SSF54909">
    <property type="entry name" value="Dimeric alpha+beta barrel"/>
    <property type="match status" value="1"/>
</dbReference>
<dbReference type="RefSeq" id="WP_253795219.1">
    <property type="nucleotide sequence ID" value="NZ_BAAAUB010000011.1"/>
</dbReference>
<dbReference type="Proteomes" id="UP001206483">
    <property type="component" value="Unassembled WGS sequence"/>
</dbReference>